<comment type="cofactor">
    <cofactor evidence="1">
        <name>heme</name>
        <dbReference type="ChEBI" id="CHEBI:30413"/>
    </cofactor>
</comment>
<keyword evidence="15 19" id="KW-0472">Membrane</keyword>
<feature type="transmembrane region" description="Helical" evidence="19">
    <location>
        <begin position="136"/>
        <end position="156"/>
    </location>
</feature>
<comment type="catalytic activity">
    <reaction evidence="16">
        <text>a quinol + 2 Fe(III)-[cytochrome c](out) = a quinone + 2 Fe(II)-[cytochrome c](out) + 2 H(+)(out)</text>
        <dbReference type="Rhea" id="RHEA:11484"/>
        <dbReference type="Rhea" id="RHEA-COMP:10350"/>
        <dbReference type="Rhea" id="RHEA-COMP:14399"/>
        <dbReference type="ChEBI" id="CHEBI:15378"/>
        <dbReference type="ChEBI" id="CHEBI:24646"/>
        <dbReference type="ChEBI" id="CHEBI:29033"/>
        <dbReference type="ChEBI" id="CHEBI:29034"/>
        <dbReference type="ChEBI" id="CHEBI:132124"/>
        <dbReference type="EC" id="7.1.1.8"/>
    </reaction>
</comment>
<evidence type="ECO:0000256" key="16">
    <source>
        <dbReference type="ARBA" id="ARBA00029351"/>
    </source>
</evidence>
<dbReference type="Proteomes" id="UP000199202">
    <property type="component" value="Unassembled WGS sequence"/>
</dbReference>
<dbReference type="EMBL" id="FNDJ01000006">
    <property type="protein sequence ID" value="SDI61108.1"/>
    <property type="molecule type" value="Genomic_DNA"/>
</dbReference>
<keyword evidence="8" id="KW-0679">Respiratory chain</keyword>
<feature type="transmembrane region" description="Helical" evidence="19">
    <location>
        <begin position="406"/>
        <end position="423"/>
    </location>
</feature>
<keyword evidence="9 19" id="KW-0812">Transmembrane</keyword>
<gene>
    <name evidence="21" type="ORF">SAMN05421869_106255</name>
</gene>
<evidence type="ECO:0000256" key="6">
    <source>
        <dbReference type="ARBA" id="ARBA00022475"/>
    </source>
</evidence>
<comment type="subcellular location">
    <subcellularLocation>
        <location evidence="2">Cell membrane</location>
        <topology evidence="2">Multi-pass membrane protein</topology>
    </subcellularLocation>
</comment>
<keyword evidence="11" id="KW-1278">Translocase</keyword>
<name>A0A1G8LZK4_9ACTN</name>
<evidence type="ECO:0000256" key="13">
    <source>
        <dbReference type="ARBA" id="ARBA00022989"/>
    </source>
</evidence>
<protein>
    <recommendedName>
        <fullName evidence="4">Cytochrome bc1 complex cytochrome b subunit</fullName>
        <ecNumber evidence="3">7.1.1.8</ecNumber>
    </recommendedName>
    <alternativeName>
        <fullName evidence="17">Cytochrome bc1 reductase complex subunit QcrB</fullName>
    </alternativeName>
</protein>
<dbReference type="EC" id="7.1.1.8" evidence="3"/>
<dbReference type="PANTHER" id="PTHR19271">
    <property type="entry name" value="CYTOCHROME B"/>
    <property type="match status" value="1"/>
</dbReference>
<dbReference type="InterPro" id="IPR016174">
    <property type="entry name" value="Di-haem_cyt_TM"/>
</dbReference>
<dbReference type="Pfam" id="PF13631">
    <property type="entry name" value="Cytochrom_B_N_2"/>
    <property type="match status" value="1"/>
</dbReference>
<dbReference type="OrthoDB" id="9804503at2"/>
<keyword evidence="12" id="KW-0249">Electron transport</keyword>
<dbReference type="STRING" id="633440.SAMN05421869_106255"/>
<evidence type="ECO:0000256" key="1">
    <source>
        <dbReference type="ARBA" id="ARBA00001971"/>
    </source>
</evidence>
<keyword evidence="22" id="KW-1185">Reference proteome</keyword>
<dbReference type="InterPro" id="IPR036150">
    <property type="entry name" value="Cyt_b/b6_C_sf"/>
</dbReference>
<dbReference type="Gene3D" id="1.20.810.10">
    <property type="entry name" value="Cytochrome Bc1 Complex, Chain C"/>
    <property type="match status" value="1"/>
</dbReference>
<reference evidence="21 22" key="1">
    <citation type="submission" date="2016-10" db="EMBL/GenBank/DDBJ databases">
        <authorList>
            <person name="de Groot N.N."/>
        </authorList>
    </citation>
    <scope>NUCLEOTIDE SEQUENCE [LARGE SCALE GENOMIC DNA]</scope>
    <source>
        <strain evidence="21 22">CGMCC 4.6533</strain>
    </source>
</reference>
<evidence type="ECO:0000256" key="18">
    <source>
        <dbReference type="SAM" id="MobiDB-lite"/>
    </source>
</evidence>
<evidence type="ECO:0000256" key="11">
    <source>
        <dbReference type="ARBA" id="ARBA00022967"/>
    </source>
</evidence>
<evidence type="ECO:0000256" key="14">
    <source>
        <dbReference type="ARBA" id="ARBA00023004"/>
    </source>
</evidence>
<feature type="transmembrane region" description="Helical" evidence="19">
    <location>
        <begin position="105"/>
        <end position="124"/>
    </location>
</feature>
<dbReference type="GO" id="GO:0022904">
    <property type="term" value="P:respiratory electron transport chain"/>
    <property type="evidence" value="ECO:0007669"/>
    <property type="project" value="InterPro"/>
</dbReference>
<keyword evidence="14" id="KW-0408">Iron</keyword>
<dbReference type="PROSITE" id="PS51002">
    <property type="entry name" value="CYTB_NTER"/>
    <property type="match status" value="1"/>
</dbReference>
<dbReference type="InterPro" id="IPR027387">
    <property type="entry name" value="Cytb/b6-like_sf"/>
</dbReference>
<evidence type="ECO:0000256" key="7">
    <source>
        <dbReference type="ARBA" id="ARBA00022617"/>
    </source>
</evidence>
<feature type="transmembrane region" description="Helical" evidence="19">
    <location>
        <begin position="258"/>
        <end position="276"/>
    </location>
</feature>
<feature type="compositionally biased region" description="Basic and acidic residues" evidence="18">
    <location>
        <begin position="492"/>
        <end position="506"/>
    </location>
</feature>
<dbReference type="FunFam" id="1.20.810.10:FF:000007">
    <property type="entry name" value="Ubiquinol-cytochrome C reductase B subunit"/>
    <property type="match status" value="1"/>
</dbReference>
<evidence type="ECO:0000313" key="21">
    <source>
        <dbReference type="EMBL" id="SDI61108.1"/>
    </source>
</evidence>
<evidence type="ECO:0000256" key="12">
    <source>
        <dbReference type="ARBA" id="ARBA00022982"/>
    </source>
</evidence>
<sequence>MMRANSLARALDDRLGGAGFLKKAMRKVFPDHWTFLLGEVALYAFVVVLVTGVFLTFFFKPSMQEVVYNGAYVPLRGVTMSQAYASTLEISFEVRGGLLIRQMHHWATLIFLAGIAAHLLRHFFTGAFRKPRELNWLIGVALFGLVMLNGLFGYSLPDDLLSGAGLRILHGVTVSVPLVGTYLAMFLFGGEFPGGDIVPRLYSLHVLLIPALLLLLIPLHAVVLTWRQTHTQFRAKGLSDRVVTGVPFFPAFMAKTTVYFLWVTGVAALLATVFQVNPVWLYGPYVPSAVSAGSQPDWYMGFLEGALRIMPPWEFTAFGHTVAMSVLIPALGAPGLLFAGLAVYPFVERWVTRDRAVHHLLDRPRDVPTRTALGVAGTAYYGVLWLAGGNDVIASNFHISLNATTWIFRVLIVAGPVLGFVVTRRICMGLAARDRHTVAHGVETGVIVRGYEGGFTEIERPVTDEETAVLVPPASSASPSLPRPAGDVPPPVERRVRDALQRSWDR</sequence>
<feature type="transmembrane region" description="Helical" evidence="19">
    <location>
        <begin position="40"/>
        <end position="59"/>
    </location>
</feature>
<dbReference type="GO" id="GO:0008121">
    <property type="term" value="F:quinol-cytochrome-c reductase activity"/>
    <property type="evidence" value="ECO:0007669"/>
    <property type="project" value="UniProtKB-EC"/>
</dbReference>
<evidence type="ECO:0000256" key="8">
    <source>
        <dbReference type="ARBA" id="ARBA00022660"/>
    </source>
</evidence>
<organism evidence="21 22">
    <name type="scientific">Nonomuraea jiangxiensis</name>
    <dbReference type="NCBI Taxonomy" id="633440"/>
    <lineage>
        <taxon>Bacteria</taxon>
        <taxon>Bacillati</taxon>
        <taxon>Actinomycetota</taxon>
        <taxon>Actinomycetes</taxon>
        <taxon>Streptosporangiales</taxon>
        <taxon>Streptosporangiaceae</taxon>
        <taxon>Nonomuraea</taxon>
    </lineage>
</organism>
<dbReference type="AlphaFoldDB" id="A0A1G8LZK4"/>
<dbReference type="GO" id="GO:0016491">
    <property type="term" value="F:oxidoreductase activity"/>
    <property type="evidence" value="ECO:0007669"/>
    <property type="project" value="InterPro"/>
</dbReference>
<dbReference type="SUPFAM" id="SSF81342">
    <property type="entry name" value="Transmembrane di-heme cytochromes"/>
    <property type="match status" value="1"/>
</dbReference>
<keyword evidence="7" id="KW-0349">Heme</keyword>
<dbReference type="GO" id="GO:0005886">
    <property type="term" value="C:plasma membrane"/>
    <property type="evidence" value="ECO:0007669"/>
    <property type="project" value="UniProtKB-SubCell"/>
</dbReference>
<evidence type="ECO:0000256" key="4">
    <source>
        <dbReference type="ARBA" id="ARBA00016116"/>
    </source>
</evidence>
<evidence type="ECO:0000256" key="10">
    <source>
        <dbReference type="ARBA" id="ARBA00022723"/>
    </source>
</evidence>
<feature type="domain" description="Cytochrome b/b6 N-terminal region profile" evidence="20">
    <location>
        <begin position="7"/>
        <end position="233"/>
    </location>
</feature>
<evidence type="ECO:0000259" key="20">
    <source>
        <dbReference type="PROSITE" id="PS51002"/>
    </source>
</evidence>
<evidence type="ECO:0000313" key="22">
    <source>
        <dbReference type="Proteomes" id="UP000199202"/>
    </source>
</evidence>
<evidence type="ECO:0000256" key="19">
    <source>
        <dbReference type="SAM" id="Phobius"/>
    </source>
</evidence>
<feature type="compositionally biased region" description="Low complexity" evidence="18">
    <location>
        <begin position="471"/>
        <end position="485"/>
    </location>
</feature>
<evidence type="ECO:0000256" key="9">
    <source>
        <dbReference type="ARBA" id="ARBA00022692"/>
    </source>
</evidence>
<keyword evidence="13 19" id="KW-1133">Transmembrane helix</keyword>
<evidence type="ECO:0000256" key="15">
    <source>
        <dbReference type="ARBA" id="ARBA00023136"/>
    </source>
</evidence>
<keyword evidence="10" id="KW-0479">Metal-binding</keyword>
<evidence type="ECO:0000256" key="3">
    <source>
        <dbReference type="ARBA" id="ARBA00012951"/>
    </source>
</evidence>
<accession>A0A1G8LZK4</accession>
<dbReference type="InterPro" id="IPR005797">
    <property type="entry name" value="Cyt_b/b6_N"/>
</dbReference>
<feature type="transmembrane region" description="Helical" evidence="19">
    <location>
        <begin position="367"/>
        <end position="386"/>
    </location>
</feature>
<evidence type="ECO:0000256" key="5">
    <source>
        <dbReference type="ARBA" id="ARBA00022448"/>
    </source>
</evidence>
<feature type="region of interest" description="Disordered" evidence="18">
    <location>
        <begin position="471"/>
        <end position="506"/>
    </location>
</feature>
<evidence type="ECO:0000256" key="2">
    <source>
        <dbReference type="ARBA" id="ARBA00004651"/>
    </source>
</evidence>
<dbReference type="SUPFAM" id="SSF81648">
    <property type="entry name" value="a domain/subunit of cytochrome bc1 complex (Ubiquinol-cytochrome c reductase)"/>
    <property type="match status" value="1"/>
</dbReference>
<dbReference type="GO" id="GO:0046872">
    <property type="term" value="F:metal ion binding"/>
    <property type="evidence" value="ECO:0007669"/>
    <property type="project" value="UniProtKB-KW"/>
</dbReference>
<feature type="transmembrane region" description="Helical" evidence="19">
    <location>
        <begin position="322"/>
        <end position="347"/>
    </location>
</feature>
<evidence type="ECO:0000256" key="17">
    <source>
        <dbReference type="ARBA" id="ARBA00029568"/>
    </source>
</evidence>
<feature type="transmembrane region" description="Helical" evidence="19">
    <location>
        <begin position="202"/>
        <end position="226"/>
    </location>
</feature>
<dbReference type="RefSeq" id="WP_090931686.1">
    <property type="nucleotide sequence ID" value="NZ_FNDJ01000006.1"/>
</dbReference>
<keyword evidence="5" id="KW-0813">Transport</keyword>
<proteinExistence type="predicted"/>
<dbReference type="PANTHER" id="PTHR19271:SF16">
    <property type="entry name" value="CYTOCHROME B"/>
    <property type="match status" value="1"/>
</dbReference>
<keyword evidence="6" id="KW-1003">Cell membrane</keyword>
<feature type="transmembrane region" description="Helical" evidence="19">
    <location>
        <begin position="168"/>
        <end position="190"/>
    </location>
</feature>